<evidence type="ECO:0000313" key="2">
    <source>
        <dbReference type="EMBL" id="GEC11059.1"/>
    </source>
</evidence>
<dbReference type="Proteomes" id="UP000316242">
    <property type="component" value="Unassembled WGS sequence"/>
</dbReference>
<protein>
    <submittedName>
        <fullName evidence="2">N-acetyltransferase</fullName>
    </submittedName>
</protein>
<dbReference type="InterPro" id="IPR000182">
    <property type="entry name" value="GNAT_dom"/>
</dbReference>
<dbReference type="PROSITE" id="PS51186">
    <property type="entry name" value="GNAT"/>
    <property type="match status" value="1"/>
</dbReference>
<dbReference type="CDD" id="cd04301">
    <property type="entry name" value="NAT_SF"/>
    <property type="match status" value="1"/>
</dbReference>
<gene>
    <name evidence="2" type="ORF">ANI01nite_02620</name>
</gene>
<evidence type="ECO:0000313" key="3">
    <source>
        <dbReference type="Proteomes" id="UP000316242"/>
    </source>
</evidence>
<organism evidence="2 3">
    <name type="scientific">Glutamicibacter nicotianae</name>
    <name type="common">Arthrobacter nicotianae</name>
    <dbReference type="NCBI Taxonomy" id="37929"/>
    <lineage>
        <taxon>Bacteria</taxon>
        <taxon>Bacillati</taxon>
        <taxon>Actinomycetota</taxon>
        <taxon>Actinomycetes</taxon>
        <taxon>Micrococcales</taxon>
        <taxon>Micrococcaceae</taxon>
        <taxon>Glutamicibacter</taxon>
    </lineage>
</organism>
<dbReference type="Gene3D" id="3.40.630.30">
    <property type="match status" value="1"/>
</dbReference>
<dbReference type="EMBL" id="BJNE01000001">
    <property type="protein sequence ID" value="GEC11059.1"/>
    <property type="molecule type" value="Genomic_DNA"/>
</dbReference>
<evidence type="ECO:0000259" key="1">
    <source>
        <dbReference type="PROSITE" id="PS51186"/>
    </source>
</evidence>
<reference evidence="2 3" key="1">
    <citation type="submission" date="2019-06" db="EMBL/GenBank/DDBJ databases">
        <title>Whole genome shotgun sequence of Glutamicibacter nicotianae NBRC 14234.</title>
        <authorList>
            <person name="Hosoyama A."/>
            <person name="Uohara A."/>
            <person name="Ohji S."/>
            <person name="Ichikawa N."/>
        </authorList>
    </citation>
    <scope>NUCLEOTIDE SEQUENCE [LARGE SCALE GENOMIC DNA]</scope>
    <source>
        <strain evidence="2 3">NBRC 14234</strain>
    </source>
</reference>
<dbReference type="SUPFAM" id="SSF55729">
    <property type="entry name" value="Acyl-CoA N-acyltransferases (Nat)"/>
    <property type="match status" value="1"/>
</dbReference>
<name>A0ABQ0RGV1_GLUNI</name>
<proteinExistence type="predicted"/>
<accession>A0ABQ0RGV1</accession>
<sequence length="189" mass="20434">MELEILPADASRWDGLALIFGVRGDPSWCKCQYFIDEQWNRGAASNDTALREQVSAPGIPAGLLAYADGQPAGWVQVGPSGRYPRFRPRGHQAGESIWVLTCFVIRPEFRRQGISAQLLAGAIEHARANGASVLRARPTDTSINAKDSAGLFTGVLATFEAAGFTVVNRNRSLALVELDLAELDLAPTR</sequence>
<dbReference type="RefSeq" id="WP_141355389.1">
    <property type="nucleotide sequence ID" value="NZ_BAAAWM010000001.1"/>
</dbReference>
<comment type="caution">
    <text evidence="2">The sequence shown here is derived from an EMBL/GenBank/DDBJ whole genome shotgun (WGS) entry which is preliminary data.</text>
</comment>
<feature type="domain" description="N-acetyltransferase" evidence="1">
    <location>
        <begin position="3"/>
        <end position="189"/>
    </location>
</feature>
<keyword evidence="3" id="KW-1185">Reference proteome</keyword>
<dbReference type="Pfam" id="PF00583">
    <property type="entry name" value="Acetyltransf_1"/>
    <property type="match status" value="1"/>
</dbReference>
<dbReference type="InterPro" id="IPR016181">
    <property type="entry name" value="Acyl_CoA_acyltransferase"/>
</dbReference>